<keyword evidence="4" id="KW-1185">Reference proteome</keyword>
<feature type="compositionally biased region" description="Low complexity" evidence="1">
    <location>
        <begin position="232"/>
        <end position="270"/>
    </location>
</feature>
<dbReference type="EMBL" id="UYSU01033827">
    <property type="protein sequence ID" value="VDL93115.1"/>
    <property type="molecule type" value="Genomic_DNA"/>
</dbReference>
<evidence type="ECO:0000313" key="3">
    <source>
        <dbReference type="EMBL" id="VDL93115.1"/>
    </source>
</evidence>
<evidence type="ECO:0000313" key="4">
    <source>
        <dbReference type="Proteomes" id="UP000275846"/>
    </source>
</evidence>
<dbReference type="InterPro" id="IPR000477">
    <property type="entry name" value="RT_dom"/>
</dbReference>
<evidence type="ECO:0000313" key="5">
    <source>
        <dbReference type="WBParaSite" id="SSLN_0000694301-mRNA-1"/>
    </source>
</evidence>
<dbReference type="PANTHER" id="PTHR47027:SF26">
    <property type="entry name" value="REVERSE TRANSCRIPTASE DOMAIN-CONTAINING PROTEIN"/>
    <property type="match status" value="1"/>
</dbReference>
<dbReference type="SUPFAM" id="SSF56672">
    <property type="entry name" value="DNA/RNA polymerases"/>
    <property type="match status" value="1"/>
</dbReference>
<proteinExistence type="predicted"/>
<feature type="domain" description="Reverse transcriptase" evidence="2">
    <location>
        <begin position="1"/>
        <end position="141"/>
    </location>
</feature>
<accession>A0A183SR82</accession>
<dbReference type="Proteomes" id="UP000275846">
    <property type="component" value="Unassembled WGS sequence"/>
</dbReference>
<protein>
    <submittedName>
        <fullName evidence="5">Reverse transcriptase domain-containing protein</fullName>
    </submittedName>
</protein>
<evidence type="ECO:0000256" key="1">
    <source>
        <dbReference type="SAM" id="MobiDB-lite"/>
    </source>
</evidence>
<dbReference type="InterPro" id="IPR043502">
    <property type="entry name" value="DNA/RNA_pol_sf"/>
</dbReference>
<sequence length="270" mass="29590">MVRQLHNGIAARVTDNGTVSKVFAVTNGVKQGCVLAPTFFSLMFSVMLMDAYRDKRLGIHIAYRTDVHLLISRRMQAQMRVSTTLVRDLLFADDFALSNVTEEDMQRSMDLFAASCADYGFTISTTKTAEHQIEDVQGRRLDENLLRNGDLDRLLEPSQEAELLSSQLPPQNTEAEMARRGIPGVNRNPQNPRHAEASATAMERPPDVATGASTHTLHRCPAAQAYRHHPSTATNTTCPTPTTTVATSDYLPPATSTTSTAPSTSDGLRC</sequence>
<evidence type="ECO:0000259" key="2">
    <source>
        <dbReference type="PROSITE" id="PS50878"/>
    </source>
</evidence>
<gene>
    <name evidence="3" type="ORF">SSLN_LOCUS6730</name>
</gene>
<name>A0A183SR82_SCHSO</name>
<dbReference type="WBParaSite" id="SSLN_0000694301-mRNA-1">
    <property type="protein sequence ID" value="SSLN_0000694301-mRNA-1"/>
    <property type="gene ID" value="SSLN_0000694301"/>
</dbReference>
<reference evidence="3 4" key="2">
    <citation type="submission" date="2018-11" db="EMBL/GenBank/DDBJ databases">
        <authorList>
            <consortium name="Pathogen Informatics"/>
        </authorList>
    </citation>
    <scope>NUCLEOTIDE SEQUENCE [LARGE SCALE GENOMIC DNA]</scope>
    <source>
        <strain evidence="3 4">NST_G2</strain>
    </source>
</reference>
<feature type="region of interest" description="Disordered" evidence="1">
    <location>
        <begin position="182"/>
        <end position="213"/>
    </location>
</feature>
<dbReference type="PROSITE" id="PS50878">
    <property type="entry name" value="RT_POL"/>
    <property type="match status" value="1"/>
</dbReference>
<dbReference type="PANTHER" id="PTHR47027">
    <property type="entry name" value="REVERSE TRANSCRIPTASE DOMAIN-CONTAINING PROTEIN"/>
    <property type="match status" value="1"/>
</dbReference>
<organism evidence="5">
    <name type="scientific">Schistocephalus solidus</name>
    <name type="common">Tapeworm</name>
    <dbReference type="NCBI Taxonomy" id="70667"/>
    <lineage>
        <taxon>Eukaryota</taxon>
        <taxon>Metazoa</taxon>
        <taxon>Spiralia</taxon>
        <taxon>Lophotrochozoa</taxon>
        <taxon>Platyhelminthes</taxon>
        <taxon>Cestoda</taxon>
        <taxon>Eucestoda</taxon>
        <taxon>Diphyllobothriidea</taxon>
        <taxon>Diphyllobothriidae</taxon>
        <taxon>Schistocephalus</taxon>
    </lineage>
</organism>
<dbReference type="Pfam" id="PF00078">
    <property type="entry name" value="RVT_1"/>
    <property type="match status" value="1"/>
</dbReference>
<reference evidence="5" key="1">
    <citation type="submission" date="2016-06" db="UniProtKB">
        <authorList>
            <consortium name="WormBaseParasite"/>
        </authorList>
    </citation>
    <scope>IDENTIFICATION</scope>
</reference>
<dbReference type="OrthoDB" id="425014at2759"/>
<feature type="region of interest" description="Disordered" evidence="1">
    <location>
        <begin position="228"/>
        <end position="270"/>
    </location>
</feature>
<dbReference type="AlphaFoldDB" id="A0A183SR82"/>